<evidence type="ECO:0000259" key="9">
    <source>
        <dbReference type="PROSITE" id="PS50850"/>
    </source>
</evidence>
<accession>A0ABW9I6Y8</accession>
<evidence type="ECO:0000313" key="11">
    <source>
        <dbReference type="Proteomes" id="UP001631957"/>
    </source>
</evidence>
<evidence type="ECO:0000256" key="5">
    <source>
        <dbReference type="ARBA" id="ARBA00022692"/>
    </source>
</evidence>
<evidence type="ECO:0000256" key="4">
    <source>
        <dbReference type="ARBA" id="ARBA00022475"/>
    </source>
</evidence>
<evidence type="ECO:0000256" key="6">
    <source>
        <dbReference type="ARBA" id="ARBA00022989"/>
    </source>
</evidence>
<keyword evidence="7 8" id="KW-0472">Membrane</keyword>
<feature type="transmembrane region" description="Helical" evidence="8">
    <location>
        <begin position="166"/>
        <end position="186"/>
    </location>
</feature>
<evidence type="ECO:0000313" key="10">
    <source>
        <dbReference type="EMBL" id="MFM9615601.1"/>
    </source>
</evidence>
<dbReference type="SUPFAM" id="SSF103473">
    <property type="entry name" value="MFS general substrate transporter"/>
    <property type="match status" value="1"/>
</dbReference>
<dbReference type="InterPro" id="IPR020846">
    <property type="entry name" value="MFS_dom"/>
</dbReference>
<feature type="transmembrane region" description="Helical" evidence="8">
    <location>
        <begin position="135"/>
        <end position="154"/>
    </location>
</feature>
<comment type="similarity">
    <text evidence="2">Belongs to the major facilitator superfamily. Bcr/CmlA family.</text>
</comment>
<comment type="caution">
    <text evidence="10">The sequence shown here is derived from an EMBL/GenBank/DDBJ whole genome shotgun (WGS) entry which is preliminary data.</text>
</comment>
<keyword evidence="3" id="KW-0813">Transport</keyword>
<dbReference type="Pfam" id="PF07690">
    <property type="entry name" value="MFS_1"/>
    <property type="match status" value="1"/>
</dbReference>
<feature type="transmembrane region" description="Helical" evidence="8">
    <location>
        <begin position="309"/>
        <end position="334"/>
    </location>
</feature>
<feature type="transmembrane region" description="Helical" evidence="8">
    <location>
        <begin position="371"/>
        <end position="391"/>
    </location>
</feature>
<keyword evidence="11" id="KW-1185">Reference proteome</keyword>
<dbReference type="EMBL" id="JBJVNI010000037">
    <property type="protein sequence ID" value="MFM9615601.1"/>
    <property type="molecule type" value="Genomic_DNA"/>
</dbReference>
<dbReference type="PANTHER" id="PTHR23502:SF132">
    <property type="entry name" value="POLYAMINE TRANSPORTER 2-RELATED"/>
    <property type="match status" value="1"/>
</dbReference>
<keyword evidence="5 8" id="KW-0812">Transmembrane</keyword>
<protein>
    <submittedName>
        <fullName evidence="10">Multidrug effflux MFS transporter</fullName>
    </submittedName>
</protein>
<evidence type="ECO:0000256" key="8">
    <source>
        <dbReference type="SAM" id="Phobius"/>
    </source>
</evidence>
<feature type="transmembrane region" description="Helical" evidence="8">
    <location>
        <begin position="78"/>
        <end position="96"/>
    </location>
</feature>
<feature type="domain" description="Major facilitator superfamily (MFS) profile" evidence="9">
    <location>
        <begin position="9"/>
        <end position="397"/>
    </location>
</feature>
<evidence type="ECO:0000256" key="2">
    <source>
        <dbReference type="ARBA" id="ARBA00006236"/>
    </source>
</evidence>
<gene>
    <name evidence="10" type="ORF">ACKI18_43830</name>
</gene>
<feature type="transmembrane region" description="Helical" evidence="8">
    <location>
        <begin position="281"/>
        <end position="303"/>
    </location>
</feature>
<evidence type="ECO:0000256" key="1">
    <source>
        <dbReference type="ARBA" id="ARBA00004651"/>
    </source>
</evidence>
<keyword evidence="6 8" id="KW-1133">Transmembrane helix</keyword>
<dbReference type="InterPro" id="IPR036259">
    <property type="entry name" value="MFS_trans_sf"/>
</dbReference>
<dbReference type="Proteomes" id="UP001631957">
    <property type="component" value="Unassembled WGS sequence"/>
</dbReference>
<evidence type="ECO:0000256" key="3">
    <source>
        <dbReference type="ARBA" id="ARBA00022448"/>
    </source>
</evidence>
<dbReference type="InterPro" id="IPR011701">
    <property type="entry name" value="MFS"/>
</dbReference>
<comment type="subcellular location">
    <subcellularLocation>
        <location evidence="1">Cell membrane</location>
        <topology evidence="1">Multi-pass membrane protein</topology>
    </subcellularLocation>
</comment>
<evidence type="ECO:0000256" key="7">
    <source>
        <dbReference type="ARBA" id="ARBA00023136"/>
    </source>
</evidence>
<feature type="transmembrane region" description="Helical" evidence="8">
    <location>
        <begin position="102"/>
        <end position="123"/>
    </location>
</feature>
<feature type="transmembrane region" description="Helical" evidence="8">
    <location>
        <begin position="240"/>
        <end position="261"/>
    </location>
</feature>
<keyword evidence="4" id="KW-1003">Cell membrane</keyword>
<dbReference type="InterPro" id="IPR004812">
    <property type="entry name" value="Efflux_drug-R_Bcr/CmlA"/>
</dbReference>
<feature type="transmembrane region" description="Helical" evidence="8">
    <location>
        <begin position="215"/>
        <end position="234"/>
    </location>
</feature>
<dbReference type="Gene3D" id="1.20.1720.10">
    <property type="entry name" value="Multidrug resistance protein D"/>
    <property type="match status" value="1"/>
</dbReference>
<reference evidence="10 11" key="1">
    <citation type="submission" date="2024-12" db="EMBL/GenBank/DDBJ databases">
        <title>Forecasting of Potato common scab and diversities of Pathogenic streptomyces spp. in china.</title>
        <authorList>
            <person name="Handique U."/>
            <person name="Wu J."/>
        </authorList>
    </citation>
    <scope>NUCLEOTIDE SEQUENCE [LARGE SCALE GENOMIC DNA]</scope>
    <source>
        <strain evidence="10 11">ZRIMU1530</strain>
    </source>
</reference>
<dbReference type="NCBIfam" id="TIGR00710">
    <property type="entry name" value="efflux_Bcr_CflA"/>
    <property type="match status" value="1"/>
</dbReference>
<dbReference type="PROSITE" id="PS50850">
    <property type="entry name" value="MFS"/>
    <property type="match status" value="1"/>
</dbReference>
<organism evidence="10 11">
    <name type="scientific">Streptomyces niveiscabiei</name>
    <dbReference type="NCBI Taxonomy" id="164115"/>
    <lineage>
        <taxon>Bacteria</taxon>
        <taxon>Bacillati</taxon>
        <taxon>Actinomycetota</taxon>
        <taxon>Actinomycetes</taxon>
        <taxon>Kitasatosporales</taxon>
        <taxon>Streptomycetaceae</taxon>
        <taxon>Streptomyces</taxon>
    </lineage>
</organism>
<proteinExistence type="inferred from homology"/>
<name>A0ABW9I6Y8_9ACTN</name>
<dbReference type="PANTHER" id="PTHR23502">
    <property type="entry name" value="MAJOR FACILITATOR SUPERFAMILY"/>
    <property type="match status" value="1"/>
</dbReference>
<dbReference type="CDD" id="cd17320">
    <property type="entry name" value="MFS_MdfA_MDR_like"/>
    <property type="match status" value="1"/>
</dbReference>
<feature type="transmembrane region" description="Helical" evidence="8">
    <location>
        <begin position="346"/>
        <end position="365"/>
    </location>
</feature>
<feature type="transmembrane region" description="Helical" evidence="8">
    <location>
        <begin position="47"/>
        <end position="66"/>
    </location>
</feature>
<sequence>MSSPPRPAALLTATLALLSFGMPLATDMYLPAFPTMADDLGTDASGVQLTLTAFLLGQAAGQLVFGPLSDRHGRRRPILIGAAVCTLATALCALSPNLATLIVLRFITGFSGAAGLVVGRAVVSDVATGAVAAKLFGVLIALGGIAPIVAPLAGGAVVTHAGGWRGVFWALAAITLLMLLAALFFIPESLPPQRRRAGGIAATLQTARSVLADRVYVGYTLAFVFACGALFSYISGSAFLLQNVLGFTVGQASVAFSLGALTATLSSTANTRLVGHFPPRLLLHIGLFTMFAASAAALLVTLTGHLDRVLALGLIAVTFLGLGQVFGTATALAIERVPDAAGTGSAVLGTLQGVLGAVAAPLIGLGGDDTAVPLFTGMAGCCLVALLALLLTRDAREPRPDTLSGHLTISGERR</sequence>
<dbReference type="RefSeq" id="WP_109363104.1">
    <property type="nucleotide sequence ID" value="NZ_JBJVNI010000037.1"/>
</dbReference>